<evidence type="ECO:0000256" key="2">
    <source>
        <dbReference type="ARBA" id="ARBA00009881"/>
    </source>
</evidence>
<gene>
    <name evidence="8" type="ORF">CcaverHIS019_0606910</name>
</gene>
<name>A0AA48QY84_9TREE</name>
<organism evidence="8 9">
    <name type="scientific">Cutaneotrichosporon cavernicola</name>
    <dbReference type="NCBI Taxonomy" id="279322"/>
    <lineage>
        <taxon>Eukaryota</taxon>
        <taxon>Fungi</taxon>
        <taxon>Dikarya</taxon>
        <taxon>Basidiomycota</taxon>
        <taxon>Agaricomycotina</taxon>
        <taxon>Tremellomycetes</taxon>
        <taxon>Trichosporonales</taxon>
        <taxon>Trichosporonaceae</taxon>
        <taxon>Cutaneotrichosporon</taxon>
    </lineage>
</organism>
<dbReference type="PANTHER" id="PTHR42747:SF3">
    <property type="entry name" value="NITRONATE MONOOXYGENASE-RELATED"/>
    <property type="match status" value="1"/>
</dbReference>
<reference evidence="8" key="1">
    <citation type="journal article" date="2023" name="BMC Genomics">
        <title>Chromosome-level genome assemblies of Cutaneotrichosporon spp. (Trichosporonales, Basidiomycota) reveal imbalanced evolution between nucleotide sequences and chromosome synteny.</title>
        <authorList>
            <person name="Kobayashi Y."/>
            <person name="Kayamori A."/>
            <person name="Aoki K."/>
            <person name="Shiwa Y."/>
            <person name="Matsutani M."/>
            <person name="Fujita N."/>
            <person name="Sugita T."/>
            <person name="Iwasaki W."/>
            <person name="Tanaka N."/>
            <person name="Takashima M."/>
        </authorList>
    </citation>
    <scope>NUCLEOTIDE SEQUENCE</scope>
    <source>
        <strain evidence="8">HIS019</strain>
    </source>
</reference>
<keyword evidence="4" id="KW-0288">FMN</keyword>
<comment type="similarity">
    <text evidence="2">Belongs to the nitronate monooxygenase family. NMO class I subfamily.</text>
</comment>
<dbReference type="CDD" id="cd04730">
    <property type="entry name" value="NPD_like"/>
    <property type="match status" value="1"/>
</dbReference>
<dbReference type="GO" id="GO:0018580">
    <property type="term" value="F:nitronate monooxygenase activity"/>
    <property type="evidence" value="ECO:0007669"/>
    <property type="project" value="InterPro"/>
</dbReference>
<sequence length="356" mass="36944">MSLLKRIGITHPIIQAPMAGTATPAMAVAVSNAGGLGSVGIGAGDAEAGRKVIRAIREGTDKPFNVNLFVHEPFVSDTARDAAWCKYLAPEFDKYGVAAPSGLRTIYGTLKTDKDMLAMLLEEKPPVVSFHFGLPPPEVTKALKNYGAVLLASATSLEEAKACEAAGVDAVVAQGYEAGGHRGIFNPNGPDDQLSTASLVSLLTKSIGVPVIAAGGIMDGAGINAYLALGAAAAQLGTAFIDTTESAAPPAHRKALKEGGQHTRLVAAISGRPARSVESNWTRLLDQIEKDGVQIAGYPNAYDLAKQLHGAASAKGDQAWGPFWAGQGAPLARQMGAAELVETLLKEMKEVSRAKL</sequence>
<dbReference type="GO" id="GO:0000166">
    <property type="term" value="F:nucleotide binding"/>
    <property type="evidence" value="ECO:0007669"/>
    <property type="project" value="UniProtKB-KW"/>
</dbReference>
<evidence type="ECO:0000256" key="5">
    <source>
        <dbReference type="ARBA" id="ARBA00022741"/>
    </source>
</evidence>
<evidence type="ECO:0000256" key="4">
    <source>
        <dbReference type="ARBA" id="ARBA00022643"/>
    </source>
</evidence>
<keyword evidence="9" id="KW-1185">Reference proteome</keyword>
<dbReference type="Proteomes" id="UP001233271">
    <property type="component" value="Chromosome 6"/>
</dbReference>
<dbReference type="GeneID" id="85498102"/>
<proteinExistence type="inferred from homology"/>
<dbReference type="SUPFAM" id="SSF51412">
    <property type="entry name" value="Inosine monophosphate dehydrogenase (IMPDH)"/>
    <property type="match status" value="1"/>
</dbReference>
<evidence type="ECO:0000256" key="1">
    <source>
        <dbReference type="ARBA" id="ARBA00001917"/>
    </source>
</evidence>
<dbReference type="KEGG" id="ccac:CcaHIS019_0606910"/>
<evidence type="ECO:0008006" key="10">
    <source>
        <dbReference type="Google" id="ProtNLM"/>
    </source>
</evidence>
<keyword evidence="3" id="KW-0285">Flavoprotein</keyword>
<accession>A0AA48QY84</accession>
<dbReference type="AlphaFoldDB" id="A0AA48QY84"/>
<dbReference type="Gene3D" id="3.20.20.70">
    <property type="entry name" value="Aldolase class I"/>
    <property type="match status" value="1"/>
</dbReference>
<keyword evidence="5" id="KW-0547">Nucleotide-binding</keyword>
<dbReference type="PANTHER" id="PTHR42747">
    <property type="entry name" value="NITRONATE MONOOXYGENASE-RELATED"/>
    <property type="match status" value="1"/>
</dbReference>
<dbReference type="Pfam" id="PF03060">
    <property type="entry name" value="NMO"/>
    <property type="match status" value="1"/>
</dbReference>
<dbReference type="RefSeq" id="XP_060459497.1">
    <property type="nucleotide sequence ID" value="XM_060603176.1"/>
</dbReference>
<dbReference type="FunFam" id="3.20.20.70:FF:000154">
    <property type="entry name" value="Probable nitronate monooxygenase"/>
    <property type="match status" value="1"/>
</dbReference>
<dbReference type="EMBL" id="AP028217">
    <property type="protein sequence ID" value="BEI94232.1"/>
    <property type="molecule type" value="Genomic_DNA"/>
</dbReference>
<evidence type="ECO:0000313" key="8">
    <source>
        <dbReference type="EMBL" id="BEI94232.1"/>
    </source>
</evidence>
<evidence type="ECO:0000256" key="3">
    <source>
        <dbReference type="ARBA" id="ARBA00022630"/>
    </source>
</evidence>
<dbReference type="InterPro" id="IPR004136">
    <property type="entry name" value="NMO"/>
</dbReference>
<comment type="cofactor">
    <cofactor evidence="1">
        <name>FMN</name>
        <dbReference type="ChEBI" id="CHEBI:58210"/>
    </cofactor>
</comment>
<evidence type="ECO:0000313" key="9">
    <source>
        <dbReference type="Proteomes" id="UP001233271"/>
    </source>
</evidence>
<evidence type="ECO:0000256" key="7">
    <source>
        <dbReference type="ARBA" id="ARBA00023033"/>
    </source>
</evidence>
<keyword evidence="7" id="KW-0503">Monooxygenase</keyword>
<evidence type="ECO:0000256" key="6">
    <source>
        <dbReference type="ARBA" id="ARBA00023002"/>
    </source>
</evidence>
<protein>
    <recommendedName>
        <fullName evidence="10">2-nitropropane dioxygenase</fullName>
    </recommendedName>
</protein>
<keyword evidence="6" id="KW-0560">Oxidoreductase</keyword>
<dbReference type="InterPro" id="IPR013785">
    <property type="entry name" value="Aldolase_TIM"/>
</dbReference>